<dbReference type="GO" id="GO:0016747">
    <property type="term" value="F:acyltransferase activity, transferring groups other than amino-acyl groups"/>
    <property type="evidence" value="ECO:0007669"/>
    <property type="project" value="InterPro"/>
</dbReference>
<accession>A0A8S9NS98</accession>
<dbReference type="SUPFAM" id="SSF53901">
    <property type="entry name" value="Thiolase-like"/>
    <property type="match status" value="1"/>
</dbReference>
<dbReference type="InterPro" id="IPR020616">
    <property type="entry name" value="Thiolase_N"/>
</dbReference>
<proteinExistence type="predicted"/>
<feature type="domain" description="Thiolase N-terminal" evidence="1">
    <location>
        <begin position="11"/>
        <end position="48"/>
    </location>
</feature>
<dbReference type="Gene3D" id="3.40.47.10">
    <property type="match status" value="1"/>
</dbReference>
<comment type="caution">
    <text evidence="2">The sequence shown here is derived from an EMBL/GenBank/DDBJ whole genome shotgun (WGS) entry which is preliminary data.</text>
</comment>
<dbReference type="Proteomes" id="UP000712600">
    <property type="component" value="Unassembled WGS sequence"/>
</dbReference>
<gene>
    <name evidence="2" type="ORF">F2Q69_00042084</name>
</gene>
<evidence type="ECO:0000313" key="3">
    <source>
        <dbReference type="Proteomes" id="UP000712600"/>
    </source>
</evidence>
<evidence type="ECO:0000313" key="2">
    <source>
        <dbReference type="EMBL" id="KAF3503953.1"/>
    </source>
</evidence>
<evidence type="ECO:0000259" key="1">
    <source>
        <dbReference type="Pfam" id="PF00108"/>
    </source>
</evidence>
<dbReference type="Pfam" id="PF00108">
    <property type="entry name" value="Thiolase_N"/>
    <property type="match status" value="1"/>
</dbReference>
<protein>
    <recommendedName>
        <fullName evidence="1">Thiolase N-terminal domain-containing protein</fullName>
    </recommendedName>
</protein>
<dbReference type="EMBL" id="QGKX02001621">
    <property type="protein sequence ID" value="KAF3503953.1"/>
    <property type="molecule type" value="Genomic_DNA"/>
</dbReference>
<dbReference type="AlphaFoldDB" id="A0A8S9NS98"/>
<name>A0A8S9NS98_BRACR</name>
<dbReference type="InterPro" id="IPR016039">
    <property type="entry name" value="Thiolase-like"/>
</dbReference>
<sequence length="52" mass="5645">MLCYMYYVLISQFDAAKLRKFRPSFKENGGTVTAGNASSISDGAAASIRLHS</sequence>
<reference evidence="2" key="1">
    <citation type="submission" date="2019-12" db="EMBL/GenBank/DDBJ databases">
        <title>Genome sequencing and annotation of Brassica cretica.</title>
        <authorList>
            <person name="Studholme D.J."/>
            <person name="Sarris P."/>
        </authorList>
    </citation>
    <scope>NUCLEOTIDE SEQUENCE</scope>
    <source>
        <strain evidence="2">PFS-109/04</strain>
        <tissue evidence="2">Leaf</tissue>
    </source>
</reference>
<organism evidence="2 3">
    <name type="scientific">Brassica cretica</name>
    <name type="common">Mustard</name>
    <dbReference type="NCBI Taxonomy" id="69181"/>
    <lineage>
        <taxon>Eukaryota</taxon>
        <taxon>Viridiplantae</taxon>
        <taxon>Streptophyta</taxon>
        <taxon>Embryophyta</taxon>
        <taxon>Tracheophyta</taxon>
        <taxon>Spermatophyta</taxon>
        <taxon>Magnoliopsida</taxon>
        <taxon>eudicotyledons</taxon>
        <taxon>Gunneridae</taxon>
        <taxon>Pentapetalae</taxon>
        <taxon>rosids</taxon>
        <taxon>malvids</taxon>
        <taxon>Brassicales</taxon>
        <taxon>Brassicaceae</taxon>
        <taxon>Brassiceae</taxon>
        <taxon>Brassica</taxon>
    </lineage>
</organism>